<feature type="transmembrane region" description="Helical" evidence="6">
    <location>
        <begin position="268"/>
        <end position="285"/>
    </location>
</feature>
<dbReference type="EMBL" id="BARS01010103">
    <property type="protein sequence ID" value="GAF89795.1"/>
    <property type="molecule type" value="Genomic_DNA"/>
</dbReference>
<evidence type="ECO:0000313" key="7">
    <source>
        <dbReference type="EMBL" id="GAF89795.1"/>
    </source>
</evidence>
<keyword evidence="3 6" id="KW-0812">Transmembrane</keyword>
<accession>X0UMQ8</accession>
<dbReference type="GO" id="GO:0022857">
    <property type="term" value="F:transmembrane transporter activity"/>
    <property type="evidence" value="ECO:0007669"/>
    <property type="project" value="InterPro"/>
</dbReference>
<feature type="transmembrane region" description="Helical" evidence="6">
    <location>
        <begin position="239"/>
        <end position="262"/>
    </location>
</feature>
<comment type="caution">
    <text evidence="7">The sequence shown here is derived from an EMBL/GenBank/DDBJ whole genome shotgun (WGS) entry which is preliminary data.</text>
</comment>
<keyword evidence="2" id="KW-1003">Cell membrane</keyword>
<evidence type="ECO:0000256" key="4">
    <source>
        <dbReference type="ARBA" id="ARBA00022989"/>
    </source>
</evidence>
<evidence type="ECO:0000256" key="6">
    <source>
        <dbReference type="SAM" id="Phobius"/>
    </source>
</evidence>
<dbReference type="Pfam" id="PF02653">
    <property type="entry name" value="BPD_transp_2"/>
    <property type="match status" value="1"/>
</dbReference>
<feature type="non-terminal residue" evidence="7">
    <location>
        <position position="287"/>
    </location>
</feature>
<dbReference type="InterPro" id="IPR001851">
    <property type="entry name" value="ABC_transp_permease"/>
</dbReference>
<proteinExistence type="predicted"/>
<dbReference type="PANTHER" id="PTHR32196:SF69">
    <property type="entry name" value="BRANCHED-CHAIN AMINO ACID TRANSPORT SYSTEM, PERMEASE PROTEIN"/>
    <property type="match status" value="1"/>
</dbReference>
<evidence type="ECO:0000256" key="5">
    <source>
        <dbReference type="ARBA" id="ARBA00023136"/>
    </source>
</evidence>
<evidence type="ECO:0008006" key="8">
    <source>
        <dbReference type="Google" id="ProtNLM"/>
    </source>
</evidence>
<evidence type="ECO:0000256" key="2">
    <source>
        <dbReference type="ARBA" id="ARBA00022475"/>
    </source>
</evidence>
<dbReference type="AlphaFoldDB" id="X0UMQ8"/>
<comment type="subcellular location">
    <subcellularLocation>
        <location evidence="1">Cell membrane</location>
        <topology evidence="1">Multi-pass membrane protein</topology>
    </subcellularLocation>
</comment>
<feature type="transmembrane region" description="Helical" evidence="6">
    <location>
        <begin position="6"/>
        <end position="27"/>
    </location>
</feature>
<evidence type="ECO:0000256" key="1">
    <source>
        <dbReference type="ARBA" id="ARBA00004651"/>
    </source>
</evidence>
<organism evidence="7">
    <name type="scientific">marine sediment metagenome</name>
    <dbReference type="NCBI Taxonomy" id="412755"/>
    <lineage>
        <taxon>unclassified sequences</taxon>
        <taxon>metagenomes</taxon>
        <taxon>ecological metagenomes</taxon>
    </lineage>
</organism>
<keyword evidence="5 6" id="KW-0472">Membrane</keyword>
<feature type="transmembrane region" description="Helical" evidence="6">
    <location>
        <begin position="134"/>
        <end position="155"/>
    </location>
</feature>
<gene>
    <name evidence="7" type="ORF">S01H1_18833</name>
</gene>
<feature type="transmembrane region" description="Helical" evidence="6">
    <location>
        <begin position="62"/>
        <end position="81"/>
    </location>
</feature>
<keyword evidence="4 6" id="KW-1133">Transmembrane helix</keyword>
<dbReference type="PANTHER" id="PTHR32196">
    <property type="entry name" value="ABC TRANSPORTER PERMEASE PROTEIN YPHD-RELATED-RELATED"/>
    <property type="match status" value="1"/>
</dbReference>
<dbReference type="GO" id="GO:0005886">
    <property type="term" value="C:plasma membrane"/>
    <property type="evidence" value="ECO:0007669"/>
    <property type="project" value="UniProtKB-SubCell"/>
</dbReference>
<feature type="transmembrane region" description="Helical" evidence="6">
    <location>
        <begin position="211"/>
        <end position="232"/>
    </location>
</feature>
<feature type="transmembrane region" description="Helical" evidence="6">
    <location>
        <begin position="185"/>
        <end position="205"/>
    </location>
</feature>
<feature type="transmembrane region" description="Helical" evidence="6">
    <location>
        <begin position="88"/>
        <end position="107"/>
    </location>
</feature>
<reference evidence="7" key="1">
    <citation type="journal article" date="2014" name="Front. Microbiol.">
        <title>High frequency of phylogenetically diverse reductive dehalogenase-homologous genes in deep subseafloor sedimentary metagenomes.</title>
        <authorList>
            <person name="Kawai M."/>
            <person name="Futagami T."/>
            <person name="Toyoda A."/>
            <person name="Takaki Y."/>
            <person name="Nishi S."/>
            <person name="Hori S."/>
            <person name="Arai W."/>
            <person name="Tsubouchi T."/>
            <person name="Morono Y."/>
            <person name="Uchiyama I."/>
            <person name="Ito T."/>
            <person name="Fujiyama A."/>
            <person name="Inagaki F."/>
            <person name="Takami H."/>
        </authorList>
    </citation>
    <scope>NUCLEOTIDE SEQUENCE</scope>
    <source>
        <strain evidence="7">Expedition CK06-06</strain>
    </source>
</reference>
<protein>
    <recommendedName>
        <fullName evidence="8">ABC transporter permease</fullName>
    </recommendedName>
</protein>
<evidence type="ECO:0000256" key="3">
    <source>
        <dbReference type="ARBA" id="ARBA00022692"/>
    </source>
</evidence>
<dbReference type="CDD" id="cd06574">
    <property type="entry name" value="TM_PBP1_branched-chain-AA_like"/>
    <property type="match status" value="1"/>
</dbReference>
<name>X0UMQ8_9ZZZZ</name>
<sequence>MSLILWLGAVTQGLGYAFLAWGIYISLRVLNFADITVDGSFTLGGAVAATLIVRGVHPVPAVMAAMLAAALSGAVTGFIHTRFDINDLLAGILTMTALYSVNLHVMGRSNVSLLRERTLITLLKEIGLPLSEDWLVFGFFLLLAIVCKLGLDWFLRTDFGMAMRATGDNPLMITAQGVDTRRMKVMGLALANGLVGLAGALIAQYQGFADVGMGIGSLVAGIAAVIIGETLTGRRSLPWIVAGVAIGSAVFRLLIALALQVGLNPIDLKLVTAVFVFIALALPRLKR</sequence>